<keyword evidence="4" id="KW-0963">Cytoplasm</keyword>
<feature type="compositionally biased region" description="Polar residues" evidence="10">
    <location>
        <begin position="1301"/>
        <end position="1313"/>
    </location>
</feature>
<comment type="subcellular location">
    <subcellularLocation>
        <location evidence="1">Cytoplasm</location>
        <location evidence="1">Cytoskeleton</location>
        <location evidence="1">Microtubule organizing center</location>
        <location evidence="1">Centrosome</location>
        <location evidence="1">Centriole</location>
    </subcellularLocation>
</comment>
<comment type="similarity">
    <text evidence="2">Belongs to the CEP162 family.</text>
</comment>
<organism evidence="11 12">
    <name type="scientific">Batrachochytrium salamandrivorans</name>
    <dbReference type="NCBI Taxonomy" id="1357716"/>
    <lineage>
        <taxon>Eukaryota</taxon>
        <taxon>Fungi</taxon>
        <taxon>Fungi incertae sedis</taxon>
        <taxon>Chytridiomycota</taxon>
        <taxon>Chytridiomycota incertae sedis</taxon>
        <taxon>Chytridiomycetes</taxon>
        <taxon>Rhizophydiales</taxon>
        <taxon>Rhizophydiales incertae sedis</taxon>
        <taxon>Batrachochytrium</taxon>
    </lineage>
</organism>
<feature type="region of interest" description="Disordered" evidence="10">
    <location>
        <begin position="231"/>
        <end position="270"/>
    </location>
</feature>
<feature type="coiled-coil region" evidence="9">
    <location>
        <begin position="1821"/>
        <end position="1984"/>
    </location>
</feature>
<feature type="compositionally biased region" description="Basic and acidic residues" evidence="10">
    <location>
        <begin position="260"/>
        <end position="270"/>
    </location>
</feature>
<gene>
    <name evidence="11" type="ORF">BASA50_010259</name>
</gene>
<accession>A0ABQ8EYY8</accession>
<reference evidence="11 12" key="1">
    <citation type="submission" date="2021-02" db="EMBL/GenBank/DDBJ databases">
        <title>Variation within the Batrachochytrium salamandrivorans European outbreak.</title>
        <authorList>
            <person name="Kelly M."/>
            <person name="Pasmans F."/>
            <person name="Shea T.P."/>
            <person name="Munoz J.F."/>
            <person name="Carranza S."/>
            <person name="Cuomo C.A."/>
            <person name="Martel A."/>
        </authorList>
    </citation>
    <scope>NUCLEOTIDE SEQUENCE [LARGE SCALE GENOMIC DNA]</scope>
    <source>
        <strain evidence="11 12">AMFP18/2</strain>
    </source>
</reference>
<evidence type="ECO:0000256" key="8">
    <source>
        <dbReference type="ARBA" id="ARBA00023212"/>
    </source>
</evidence>
<dbReference type="Proteomes" id="UP001648503">
    <property type="component" value="Unassembled WGS sequence"/>
</dbReference>
<feature type="coiled-coil region" evidence="9">
    <location>
        <begin position="1119"/>
        <end position="1160"/>
    </location>
</feature>
<feature type="region of interest" description="Disordered" evidence="10">
    <location>
        <begin position="886"/>
        <end position="934"/>
    </location>
</feature>
<evidence type="ECO:0000256" key="1">
    <source>
        <dbReference type="ARBA" id="ARBA00004114"/>
    </source>
</evidence>
<feature type="region of interest" description="Disordered" evidence="10">
    <location>
        <begin position="1"/>
        <end position="21"/>
    </location>
</feature>
<dbReference type="PANTHER" id="PTHR34031:SF1">
    <property type="entry name" value="CENTROSOMAL PROTEIN OF 162 KDA"/>
    <property type="match status" value="1"/>
</dbReference>
<evidence type="ECO:0000256" key="9">
    <source>
        <dbReference type="SAM" id="Coils"/>
    </source>
</evidence>
<feature type="region of interest" description="Disordered" evidence="10">
    <location>
        <begin position="1624"/>
        <end position="1646"/>
    </location>
</feature>
<evidence type="ECO:0000256" key="3">
    <source>
        <dbReference type="ARBA" id="ARBA00021406"/>
    </source>
</evidence>
<evidence type="ECO:0000256" key="6">
    <source>
        <dbReference type="ARBA" id="ARBA00022794"/>
    </source>
</evidence>
<feature type="compositionally biased region" description="Polar residues" evidence="10">
    <location>
        <begin position="687"/>
        <end position="697"/>
    </location>
</feature>
<keyword evidence="12" id="KW-1185">Reference proteome</keyword>
<dbReference type="PANTHER" id="PTHR34031">
    <property type="entry name" value="CENTROSOMAL PROTEIN OF 162 KDA"/>
    <property type="match status" value="1"/>
</dbReference>
<evidence type="ECO:0000313" key="12">
    <source>
        <dbReference type="Proteomes" id="UP001648503"/>
    </source>
</evidence>
<keyword evidence="5" id="KW-0493">Microtubule</keyword>
<sequence length="1986" mass="218600">MQSQTHHLILHESDDSIGTDASCSVGQHSVLTRTVPPSTLAPLPTSVSNDPSVLSCEPTDHNPPPSDDACVASVSLPPSASIAKPLDSAEIKRRINELRERRLSRTSASSSRDHHSTIKSVSSHNHPSHSDSRAAPSGSNKDSNDNEPMNMLSLPESSVVTPHHWIKPKSISASIVPPSLAQLARLSAEADIDMADIDMATVKPSVSSLKKQDSYSTLPANRISTAKMVLSNSNSAPSHSAPTPSLHRVNPLTHPTGIGERLDYDDSDDDHCHLKEKSVSSADMETPDQMSILRATAVESSNSRLAPALHLQGHIRSNSHDGLNQSSLSLDDPFSEELIHSGISNLETGLKTPLVAAMGDDEDKIHQVGLSETKRAVDLHGDQDSSYSDYDMDGFEDSESPEEGERVHTVKIESPHVGVLDHDATEMKAPTIHPIVDQIEYESDSFEDMSLHLNTTVEDKEIFFSALRQNAGDRSLNYGELLKESMQEEDSDGDHLDTDLSLHTADWLKAVLEPKRDDTACSDHALAPSMHDAPLAGNAPISPNSLSAHVDTSVLAPIRPIDNATPHALSGISLSNTNGEYTADLPIGESSSSHILPSADVRLLQDSPGVTIAPVPDETMVQSIEEEKELNQTLASHEMNSPDIHSTHPTPTMIKPLSVDVLKGTPLQLQKSPDANPVDTPYDHQSVESGPTHNASRSPLPVATLRNSVDEDPKRPQTDGSGTMETRDSLLAHTGPMSTHSLDTNPQMSHADTQPTVAEMIISPSQINEPPLGMALLSHVESRPNSSLLTDVPVMTDAKNGVAVSPSIPMTHDLDSVKSFKEKRPTDVKGHHHRLSQKPILTNVTTKTRRSSLGKPETCSTETVVQASSKIPTPRREVDAVLPVSVKNPTKTLPSKGSRSGASGRTRVVSDSSSQADLSRARKQALSRANARFAGKTIRNGTPVLSSRDTTIVTAGQRPWSSPDTLIYNKTTRSPSALMNPPSILGGKEIHDVALSEESDKGLTSSLESVILQPPYKSNIDTVQRSHSVDSQAAQRVRDASVLADEGSTGAILTASKVTVTSTPAPTFSYPSVSYDHSAQLPDQHLPSVLDIPAPDSALLVRQIHPLSTPDLEPTAGTIHTLRERISQLESKLAISVNEAEHLDKQVRDLEQKLEDERFDHSFQVSRGRVDSSSSAVLHLKRDSSISRKDADVLRKELDEQETLIRGYQSENEKLTMQVKALRKELKESDQRHDLRQEHLQRENAMLKAQIGSLGGGGGSSSSFNGREWVDFGMVAATLGNRGHHATSSVPGTADMPALLDQQQNPSQNNNADSVVRSSLGAQLSDPTHFSSVKAQVRIETLETELASLLHSSHAKEADACARIIHLESRLTEATATLSTLSGADPDKLKTLEAEFHARCGVYEEYIVELESKLEIHMEHSDAAENSQRQIDMHKVIVKDLRGEMERLEGIIVALTLDPTAGRHGAAGRKTGGQSSKAIKDIGKQIQADTRRIRALERQVDELRQEKLALEASKHASTVSDMIRVPRPIIEESDYVRHLKQRVKQLQKDHNSAVAEHDRKTLMIREEVTRLQGQYETRIQELEMRLREEQLTLSRRIQTTHTKAEVDAAFERIQTLEEALAAATAQRPTRHHERVGGSGVSTIPPGEGGVGSDLFVSSERELVLSRRILDLQSLVDEQSKRIDQLCKERQHLETEAALLVREKDDLIESYQVKIVEQQQDFHKRIFAVDEHERMDEIHAMRLELESTRSELAGARNKLEISEETRRAVHESTISIMKQSQEESAKIALGQHERGLMLLRQELLRENALSLKGGDSSQAETIRTLHRKLASLEAELVSLRQTASNEGASRVSHDLEKQQRIIEAKDAEYKKVSEKMIQLRAMVSQLQKENHQLTDSIESAKKGWPPAMHHFEALSSRIRELEESAKRREADIARLLKQHREDLESKVQMEQHKYYDMIRHKDAEIQRFRNELDKVLHAIKLLRHQGI</sequence>
<keyword evidence="6" id="KW-0970">Cilium biogenesis/degradation</keyword>
<evidence type="ECO:0000313" key="11">
    <source>
        <dbReference type="EMBL" id="KAH6589094.1"/>
    </source>
</evidence>
<name>A0ABQ8EYY8_9FUNG</name>
<keyword evidence="7 9" id="KW-0175">Coiled coil</keyword>
<dbReference type="InterPro" id="IPR038774">
    <property type="entry name" value="CEP162-like"/>
</dbReference>
<feature type="region of interest" description="Disordered" evidence="10">
    <location>
        <begin position="668"/>
        <end position="727"/>
    </location>
</feature>
<evidence type="ECO:0000256" key="4">
    <source>
        <dbReference type="ARBA" id="ARBA00022490"/>
    </source>
</evidence>
<feature type="region of interest" description="Disordered" evidence="10">
    <location>
        <begin position="35"/>
        <end position="73"/>
    </location>
</feature>
<protein>
    <recommendedName>
        <fullName evidence="3">Centrosomal protein of 162 kDa</fullName>
    </recommendedName>
</protein>
<feature type="coiled-coil region" evidence="9">
    <location>
        <begin position="1737"/>
        <end position="1764"/>
    </location>
</feature>
<proteinExistence type="inferred from homology"/>
<feature type="region of interest" description="Disordered" evidence="10">
    <location>
        <begin position="1283"/>
        <end position="1313"/>
    </location>
</feature>
<evidence type="ECO:0000256" key="7">
    <source>
        <dbReference type="ARBA" id="ARBA00023054"/>
    </source>
</evidence>
<dbReference type="EMBL" id="JAFCIX010000475">
    <property type="protein sequence ID" value="KAH6589094.1"/>
    <property type="molecule type" value="Genomic_DNA"/>
</dbReference>
<feature type="compositionally biased region" description="Low complexity" evidence="10">
    <location>
        <begin position="231"/>
        <end position="247"/>
    </location>
</feature>
<feature type="compositionally biased region" description="Basic and acidic residues" evidence="10">
    <location>
        <begin position="708"/>
        <end position="717"/>
    </location>
</feature>
<evidence type="ECO:0000256" key="10">
    <source>
        <dbReference type="SAM" id="MobiDB-lite"/>
    </source>
</evidence>
<keyword evidence="8" id="KW-0206">Cytoskeleton</keyword>
<feature type="compositionally biased region" description="Polar residues" evidence="10">
    <location>
        <begin position="887"/>
        <end position="917"/>
    </location>
</feature>
<feature type="coiled-coil region" evidence="9">
    <location>
        <begin position="1191"/>
        <end position="1232"/>
    </location>
</feature>
<comment type="caution">
    <text evidence="11">The sequence shown here is derived from an EMBL/GenBank/DDBJ whole genome shotgun (WGS) entry which is preliminary data.</text>
</comment>
<evidence type="ECO:0000256" key="2">
    <source>
        <dbReference type="ARBA" id="ARBA00009485"/>
    </source>
</evidence>
<feature type="coiled-coil region" evidence="9">
    <location>
        <begin position="1668"/>
        <end position="1709"/>
    </location>
</feature>
<dbReference type="Gene3D" id="1.10.287.1490">
    <property type="match status" value="1"/>
</dbReference>
<feature type="region of interest" description="Disordered" evidence="10">
    <location>
        <begin position="100"/>
        <end position="153"/>
    </location>
</feature>
<evidence type="ECO:0000256" key="5">
    <source>
        <dbReference type="ARBA" id="ARBA00022701"/>
    </source>
</evidence>